<evidence type="ECO:0000259" key="3">
    <source>
        <dbReference type="Pfam" id="PF13360"/>
    </source>
</evidence>
<dbReference type="EMBL" id="JAHBOH010000001">
    <property type="protein sequence ID" value="MBT0994758.1"/>
    <property type="molecule type" value="Genomic_DNA"/>
</dbReference>
<feature type="transmembrane region" description="Helical" evidence="2">
    <location>
        <begin position="54"/>
        <end position="72"/>
    </location>
</feature>
<evidence type="ECO:0000313" key="5">
    <source>
        <dbReference type="Proteomes" id="UP000722125"/>
    </source>
</evidence>
<comment type="caution">
    <text evidence="4">The sequence shown here is derived from an EMBL/GenBank/DDBJ whole genome shotgun (WGS) entry which is preliminary data.</text>
</comment>
<evidence type="ECO:0000256" key="1">
    <source>
        <dbReference type="SAM" id="MobiDB-lite"/>
    </source>
</evidence>
<keyword evidence="5" id="KW-1185">Reference proteome</keyword>
<feature type="region of interest" description="Disordered" evidence="1">
    <location>
        <begin position="1"/>
        <end position="50"/>
    </location>
</feature>
<keyword evidence="2" id="KW-0812">Transmembrane</keyword>
<organism evidence="4 5">
    <name type="scientific">Cellulomonas fulva</name>
    <dbReference type="NCBI Taxonomy" id="2835530"/>
    <lineage>
        <taxon>Bacteria</taxon>
        <taxon>Bacillati</taxon>
        <taxon>Actinomycetota</taxon>
        <taxon>Actinomycetes</taxon>
        <taxon>Micrococcales</taxon>
        <taxon>Cellulomonadaceae</taxon>
        <taxon>Cellulomonas</taxon>
    </lineage>
</organism>
<dbReference type="Gene3D" id="2.130.10.10">
    <property type="entry name" value="YVTN repeat-like/Quinoprotein amine dehydrogenase"/>
    <property type="match status" value="2"/>
</dbReference>
<evidence type="ECO:0000313" key="4">
    <source>
        <dbReference type="EMBL" id="MBT0994758.1"/>
    </source>
</evidence>
<gene>
    <name evidence="4" type="ORF">KIN34_10725</name>
</gene>
<keyword evidence="2" id="KW-1133">Transmembrane helix</keyword>
<feature type="compositionally biased region" description="Pro residues" evidence="1">
    <location>
        <begin position="33"/>
        <end position="46"/>
    </location>
</feature>
<name>A0ABS5U033_9CELL</name>
<proteinExistence type="predicted"/>
<reference evidence="4 5" key="1">
    <citation type="submission" date="2021-05" db="EMBL/GenBank/DDBJ databases">
        <title>Description of Cellulomonas sp. DKR-3 sp. nov.</title>
        <authorList>
            <person name="Dahal R.H."/>
            <person name="Chaudhary D.K."/>
        </authorList>
    </citation>
    <scope>NUCLEOTIDE SEQUENCE [LARGE SCALE GENOMIC DNA]</scope>
    <source>
        <strain evidence="4 5">DKR-3</strain>
    </source>
</reference>
<sequence>MAGSGRAAQMQLVEVEETSPARAAAPPSGSRPEPGPSSPEGDPPPRGRLRTGRWVLLGGALAAAVVASLVVVDARARDADRDHALATPGLLLPVDGPLRARWSAPAASGAGTVQVAGGTVAVVTTDGAGRAVTGYAAGTGEPRWRVEVEGGTSGFEDGGLTCPSTRYDDDLVLCTAATPDPLYVDEGDEVTPQTRVLAIDAATGREEGGWSQPGVLIGVQRVDDDLVLASTDEDGHTLVQRRAGRTGDVLWTYRSRGVIVSEFAQARSTMDASERTAVVRGVDVVAVRLRDGLVTPVGSRALAVAAAPFRDAFATWTPARGGTLHDEDGAATVELPTIPAPLAVDDGSSGELAVVSTGVDVRGIDVGSGAEVWRAVTTMRVRGVVAQTVLLGDGPRYAALDATDGRTLWWQERRSALPWTPLTDGSVVLAPGEDGAGGDAPGTLVARDLRDGGALWQTELPAGVRSLETVGGLVVGRTADGVVVLG</sequence>
<evidence type="ECO:0000256" key="2">
    <source>
        <dbReference type="SAM" id="Phobius"/>
    </source>
</evidence>
<accession>A0ABS5U033</accession>
<protein>
    <submittedName>
        <fullName evidence="4">PQQ-binding-like beta-propeller repeat protein</fullName>
    </submittedName>
</protein>
<dbReference type="SUPFAM" id="SSF50998">
    <property type="entry name" value="Quinoprotein alcohol dehydrogenase-like"/>
    <property type="match status" value="1"/>
</dbReference>
<feature type="compositionally biased region" description="Low complexity" evidence="1">
    <location>
        <begin position="18"/>
        <end position="32"/>
    </location>
</feature>
<dbReference type="Proteomes" id="UP000722125">
    <property type="component" value="Unassembled WGS sequence"/>
</dbReference>
<dbReference type="InterPro" id="IPR002372">
    <property type="entry name" value="PQQ_rpt_dom"/>
</dbReference>
<keyword evidence="2" id="KW-0472">Membrane</keyword>
<dbReference type="Pfam" id="PF13360">
    <property type="entry name" value="PQQ_2"/>
    <property type="match status" value="1"/>
</dbReference>
<dbReference type="RefSeq" id="WP_214350214.1">
    <property type="nucleotide sequence ID" value="NZ_JAHBOH010000001.1"/>
</dbReference>
<dbReference type="InterPro" id="IPR011047">
    <property type="entry name" value="Quinoprotein_ADH-like_sf"/>
</dbReference>
<feature type="domain" description="Pyrrolo-quinoline quinone repeat" evidence="3">
    <location>
        <begin position="349"/>
        <end position="464"/>
    </location>
</feature>
<dbReference type="InterPro" id="IPR015943">
    <property type="entry name" value="WD40/YVTN_repeat-like_dom_sf"/>
</dbReference>